<dbReference type="Proteomes" id="UP001315967">
    <property type="component" value="Chromosome"/>
</dbReference>
<gene>
    <name evidence="2" type="ORF">NRE15_03070</name>
</gene>
<reference evidence="2 3" key="1">
    <citation type="submission" date="2022-08" db="EMBL/GenBank/DDBJ databases">
        <title>Aerococcaceae sp. nov isolated from spoiled eye mask.</title>
        <authorList>
            <person name="Zhou G."/>
            <person name="Xie X.-B."/>
            <person name="Shi Q.-S."/>
            <person name="Wang Y.-S."/>
            <person name="Wen X."/>
            <person name="Peng H."/>
            <person name="Yang X.-J."/>
            <person name="Tao H.-B."/>
            <person name="Huang X.-M."/>
        </authorList>
    </citation>
    <scope>NUCLEOTIDE SEQUENCE [LARGE SCALE GENOMIC DNA]</scope>
    <source>
        <strain evidence="3">DM20194951</strain>
    </source>
</reference>
<accession>A0ABY5P7X6</accession>
<feature type="compositionally biased region" description="Polar residues" evidence="1">
    <location>
        <begin position="91"/>
        <end position="102"/>
    </location>
</feature>
<keyword evidence="3" id="KW-1185">Reference proteome</keyword>
<organism evidence="2 3">
    <name type="scientific">Fundicoccus culcitae</name>
    <dbReference type="NCBI Taxonomy" id="2969821"/>
    <lineage>
        <taxon>Bacteria</taxon>
        <taxon>Bacillati</taxon>
        <taxon>Bacillota</taxon>
        <taxon>Bacilli</taxon>
        <taxon>Lactobacillales</taxon>
        <taxon>Aerococcaceae</taxon>
        <taxon>Fundicoccus</taxon>
    </lineage>
</organism>
<dbReference type="EMBL" id="CP102453">
    <property type="protein sequence ID" value="UUX34649.1"/>
    <property type="molecule type" value="Genomic_DNA"/>
</dbReference>
<feature type="region of interest" description="Disordered" evidence="1">
    <location>
        <begin position="25"/>
        <end position="65"/>
    </location>
</feature>
<name>A0ABY5P7X6_9LACT</name>
<evidence type="ECO:0000313" key="2">
    <source>
        <dbReference type="EMBL" id="UUX34649.1"/>
    </source>
</evidence>
<dbReference type="RefSeq" id="WP_313794149.1">
    <property type="nucleotide sequence ID" value="NZ_CP102453.1"/>
</dbReference>
<feature type="compositionally biased region" description="Polar residues" evidence="1">
    <location>
        <begin position="53"/>
        <end position="65"/>
    </location>
</feature>
<sequence length="208" mass="23955">MEFLIFLIFLLVGLRTLSTAVLKSSPKTRAMTRKEARHAAQQQTYAAAEELPYQSSRNKQSQPLTKGSLTKRLTIALNEAAETKKPESSRQRNQGKQTQRVYQTAVPAKTRRIMTQEDIESFELSEDYEAHDFEAELDAVEDYYNEIDQDMPDFITDDDLIQVEFIADRRKSSKQGNKYRNINAKKLRQGIIVAEILAKPKVMRKHSK</sequence>
<evidence type="ECO:0000256" key="1">
    <source>
        <dbReference type="SAM" id="MobiDB-lite"/>
    </source>
</evidence>
<protein>
    <submittedName>
        <fullName evidence="2">Uncharacterized protein</fullName>
    </submittedName>
</protein>
<feature type="compositionally biased region" description="Low complexity" evidence="1">
    <location>
        <begin position="39"/>
        <end position="48"/>
    </location>
</feature>
<evidence type="ECO:0000313" key="3">
    <source>
        <dbReference type="Proteomes" id="UP001315967"/>
    </source>
</evidence>
<feature type="region of interest" description="Disordered" evidence="1">
    <location>
        <begin position="80"/>
        <end position="104"/>
    </location>
</feature>
<proteinExistence type="predicted"/>
<feature type="compositionally biased region" description="Basic and acidic residues" evidence="1">
    <location>
        <begin position="81"/>
        <end position="90"/>
    </location>
</feature>